<feature type="transmembrane region" description="Helical" evidence="1">
    <location>
        <begin position="12"/>
        <end position="31"/>
    </location>
</feature>
<dbReference type="EMBL" id="MN740771">
    <property type="protein sequence ID" value="QHU10777.1"/>
    <property type="molecule type" value="Genomic_DNA"/>
</dbReference>
<dbReference type="SUPFAM" id="SSF51197">
    <property type="entry name" value="Clavaminate synthase-like"/>
    <property type="match status" value="1"/>
</dbReference>
<proteinExistence type="predicted"/>
<accession>A0A6C0K266</accession>
<evidence type="ECO:0000313" key="2">
    <source>
        <dbReference type="EMBL" id="QHU10777.1"/>
    </source>
</evidence>
<keyword evidence="1" id="KW-0812">Transmembrane</keyword>
<evidence type="ECO:0008006" key="3">
    <source>
        <dbReference type="Google" id="ProtNLM"/>
    </source>
</evidence>
<reference evidence="2" key="1">
    <citation type="journal article" date="2020" name="Nature">
        <title>Giant virus diversity and host interactions through global metagenomics.</title>
        <authorList>
            <person name="Schulz F."/>
            <person name="Roux S."/>
            <person name="Paez-Espino D."/>
            <person name="Jungbluth S."/>
            <person name="Walsh D.A."/>
            <person name="Denef V.J."/>
            <person name="McMahon K.D."/>
            <person name="Konstantinidis K.T."/>
            <person name="Eloe-Fadrosh E.A."/>
            <person name="Kyrpides N.C."/>
            <person name="Woyke T."/>
        </authorList>
    </citation>
    <scope>NUCLEOTIDE SEQUENCE</scope>
    <source>
        <strain evidence="2">GVMAG-S-1101165-83</strain>
    </source>
</reference>
<organism evidence="2">
    <name type="scientific">viral metagenome</name>
    <dbReference type="NCBI Taxonomy" id="1070528"/>
    <lineage>
        <taxon>unclassified sequences</taxon>
        <taxon>metagenomes</taxon>
        <taxon>organismal metagenomes</taxon>
    </lineage>
</organism>
<evidence type="ECO:0000256" key="1">
    <source>
        <dbReference type="SAM" id="Phobius"/>
    </source>
</evidence>
<sequence>MKTSTTYNVKYFTILLITILVIFSIVVVYAYNSGSCQLQKKYECNDKFCLYKEFPIQLSNNSMNEIQSMLQDKSIQKRVEITSFAENIANCALPNKAGVTVPTNQIVKHSDSIIPFYQNELCDKISELLGFKVYPTNLSFPTSCVLLIYENEGDWINWHYDYNYYDGRFFTVLIPITADLTCTKFEFKNNKNEVVSLDLNENGICFEGNYLYHRASKLCANQRRVILSCQFVTDNKMSLINQLRIKLKDFAYIGALK</sequence>
<name>A0A6C0K266_9ZZZZ</name>
<keyword evidence="1" id="KW-0472">Membrane</keyword>
<protein>
    <recommendedName>
        <fullName evidence="3">Fe2OG dioxygenase domain-containing protein</fullName>
    </recommendedName>
</protein>
<keyword evidence="1" id="KW-1133">Transmembrane helix</keyword>
<dbReference type="AlphaFoldDB" id="A0A6C0K266"/>